<reference evidence="6" key="1">
    <citation type="submission" date="2020-12" db="EMBL/GenBank/DDBJ databases">
        <title>Bacterial taxonomy.</title>
        <authorList>
            <person name="Pan X."/>
        </authorList>
    </citation>
    <scope>NUCLEOTIDE SEQUENCE</scope>
    <source>
        <strain evidence="6">B2012</strain>
    </source>
</reference>
<evidence type="ECO:0000313" key="7">
    <source>
        <dbReference type="Proteomes" id="UP000609531"/>
    </source>
</evidence>
<dbReference type="EC" id="3.6.1.1" evidence="2"/>
<dbReference type="GO" id="GO:0006796">
    <property type="term" value="P:phosphate-containing compound metabolic process"/>
    <property type="evidence" value="ECO:0007669"/>
    <property type="project" value="InterPro"/>
</dbReference>
<dbReference type="Pfam" id="PF00719">
    <property type="entry name" value="Pyrophosphatase"/>
    <property type="match status" value="1"/>
</dbReference>
<dbReference type="AlphaFoldDB" id="A0A934IJA3"/>
<sequence>MIPLDQIPLGDNPPGEINLFVTAPAEGEPLALRIDETSGALTVTHLFQSAMRYPGNCGVVPHTAVEDGMPLQAMMVGTHRLAPGTIVAVRPVGVLYVTGEVEEITLLTVPLSRLTPRYDRVASYTDLPAAELRQIAHFFCHYREVEEHGRPRTSGWGDVSEAHRTLQEAAARARRPADARS</sequence>
<evidence type="ECO:0000313" key="6">
    <source>
        <dbReference type="EMBL" id="MBJ3777513.1"/>
    </source>
</evidence>
<proteinExistence type="predicted"/>
<comment type="caution">
    <text evidence="6">The sequence shown here is derived from an EMBL/GenBank/DDBJ whole genome shotgun (WGS) entry which is preliminary data.</text>
</comment>
<dbReference type="InterPro" id="IPR036649">
    <property type="entry name" value="Pyrophosphatase_sf"/>
</dbReference>
<name>A0A934IJA3_9HYPH</name>
<dbReference type="InterPro" id="IPR008162">
    <property type="entry name" value="Pyrophosphatase"/>
</dbReference>
<evidence type="ECO:0000256" key="5">
    <source>
        <dbReference type="ARBA" id="ARBA00022842"/>
    </source>
</evidence>
<organism evidence="6 7">
    <name type="scientific">Acuticoccus mangrovi</name>
    <dbReference type="NCBI Taxonomy" id="2796142"/>
    <lineage>
        <taxon>Bacteria</taxon>
        <taxon>Pseudomonadati</taxon>
        <taxon>Pseudomonadota</taxon>
        <taxon>Alphaproteobacteria</taxon>
        <taxon>Hyphomicrobiales</taxon>
        <taxon>Amorphaceae</taxon>
        <taxon>Acuticoccus</taxon>
    </lineage>
</organism>
<evidence type="ECO:0000256" key="2">
    <source>
        <dbReference type="ARBA" id="ARBA00012146"/>
    </source>
</evidence>
<keyword evidence="5" id="KW-0460">Magnesium</keyword>
<dbReference type="RefSeq" id="WP_198883420.1">
    <property type="nucleotide sequence ID" value="NZ_JAEKJA010000017.1"/>
</dbReference>
<keyword evidence="4" id="KW-0378">Hydrolase</keyword>
<keyword evidence="7" id="KW-1185">Reference proteome</keyword>
<evidence type="ECO:0000256" key="3">
    <source>
        <dbReference type="ARBA" id="ARBA00022723"/>
    </source>
</evidence>
<accession>A0A934IJA3</accession>
<dbReference type="GO" id="GO:0005737">
    <property type="term" value="C:cytoplasm"/>
    <property type="evidence" value="ECO:0007669"/>
    <property type="project" value="InterPro"/>
</dbReference>
<gene>
    <name evidence="6" type="ORF">JCR33_17530</name>
</gene>
<dbReference type="GO" id="GO:0004427">
    <property type="term" value="F:inorganic diphosphate phosphatase activity"/>
    <property type="evidence" value="ECO:0007669"/>
    <property type="project" value="UniProtKB-EC"/>
</dbReference>
<keyword evidence="3" id="KW-0479">Metal-binding</keyword>
<dbReference type="GO" id="GO:0000287">
    <property type="term" value="F:magnesium ion binding"/>
    <property type="evidence" value="ECO:0007669"/>
    <property type="project" value="InterPro"/>
</dbReference>
<dbReference type="EMBL" id="JAEKJA010000017">
    <property type="protein sequence ID" value="MBJ3777513.1"/>
    <property type="molecule type" value="Genomic_DNA"/>
</dbReference>
<dbReference type="Proteomes" id="UP000609531">
    <property type="component" value="Unassembled WGS sequence"/>
</dbReference>
<evidence type="ECO:0000256" key="4">
    <source>
        <dbReference type="ARBA" id="ARBA00022801"/>
    </source>
</evidence>
<dbReference type="SUPFAM" id="SSF50324">
    <property type="entry name" value="Inorganic pyrophosphatase"/>
    <property type="match status" value="1"/>
</dbReference>
<comment type="cofactor">
    <cofactor evidence="1">
        <name>Mg(2+)</name>
        <dbReference type="ChEBI" id="CHEBI:18420"/>
    </cofactor>
</comment>
<evidence type="ECO:0000256" key="1">
    <source>
        <dbReference type="ARBA" id="ARBA00001946"/>
    </source>
</evidence>
<protein>
    <recommendedName>
        <fullName evidence="2">inorganic diphosphatase</fullName>
        <ecNumber evidence="2">3.6.1.1</ecNumber>
    </recommendedName>
</protein>
<dbReference type="Gene3D" id="3.90.80.10">
    <property type="entry name" value="Inorganic pyrophosphatase"/>
    <property type="match status" value="1"/>
</dbReference>